<feature type="chain" id="PRO_5041596542" evidence="1">
    <location>
        <begin position="28"/>
        <end position="167"/>
    </location>
</feature>
<dbReference type="KEGG" id="snq:CP978_27040"/>
<accession>A0A0B5DT09</accession>
<evidence type="ECO:0000313" key="3">
    <source>
        <dbReference type="EMBL" id="QEV41723.1"/>
    </source>
</evidence>
<name>A0A0B5DT09_9ACTN</name>
<dbReference type="RefSeq" id="WP_043445060.1">
    <property type="nucleotide sequence ID" value="NZ_CP009313.1"/>
</dbReference>
<evidence type="ECO:0000313" key="2">
    <source>
        <dbReference type="EMBL" id="AJE43222.1"/>
    </source>
</evidence>
<reference evidence="4" key="1">
    <citation type="submission" date="2014-09" db="EMBL/GenBank/DDBJ databases">
        <title>Sequence of the Streptomyces nodosus genome.</title>
        <authorList>
            <person name="Sweeney P."/>
            <person name="Stephens N."/>
            <person name="Murphy C."/>
            <person name="Caffrey P."/>
        </authorList>
    </citation>
    <scope>NUCLEOTIDE SEQUENCE [LARGE SCALE GENOMIC DNA]</scope>
    <source>
        <strain evidence="4">ATCC 14899</strain>
    </source>
</reference>
<dbReference type="Proteomes" id="UP000031526">
    <property type="component" value="Chromosome"/>
</dbReference>
<dbReference type="AlphaFoldDB" id="A0A0B5DT09"/>
<reference evidence="2 4" key="2">
    <citation type="journal article" date="2016" name="Appl. Microbiol. Biotechnol.">
        <title>Exploiting the genome sequence of Streptomyces nodosus for enhanced antibiotic production.</title>
        <authorList>
            <person name="Sweeney P."/>
            <person name="Murphy C.D."/>
            <person name="Caffrey P."/>
        </authorList>
    </citation>
    <scope>NUCLEOTIDE SEQUENCE [LARGE SCALE GENOMIC DNA]</scope>
    <source>
        <strain evidence="2 4">ATCC 14899</strain>
    </source>
</reference>
<protein>
    <submittedName>
        <fullName evidence="2">Uncharacterized protein</fullName>
    </submittedName>
</protein>
<dbReference type="Proteomes" id="UP000325763">
    <property type="component" value="Chromosome"/>
</dbReference>
<evidence type="ECO:0000313" key="5">
    <source>
        <dbReference type="Proteomes" id="UP000325763"/>
    </source>
</evidence>
<evidence type="ECO:0000256" key="1">
    <source>
        <dbReference type="SAM" id="SignalP"/>
    </source>
</evidence>
<feature type="signal peptide" evidence="1">
    <location>
        <begin position="1"/>
        <end position="27"/>
    </location>
</feature>
<dbReference type="EMBL" id="CP009313">
    <property type="protein sequence ID" value="AJE43222.1"/>
    <property type="molecule type" value="Genomic_DNA"/>
</dbReference>
<proteinExistence type="predicted"/>
<organism evidence="2 4">
    <name type="scientific">Streptomyces nodosus</name>
    <dbReference type="NCBI Taxonomy" id="40318"/>
    <lineage>
        <taxon>Bacteria</taxon>
        <taxon>Bacillati</taxon>
        <taxon>Actinomycetota</taxon>
        <taxon>Actinomycetes</taxon>
        <taxon>Kitasatosporales</taxon>
        <taxon>Streptomycetaceae</taxon>
        <taxon>Streptomyces</taxon>
    </lineage>
</organism>
<keyword evidence="4" id="KW-1185">Reference proteome</keyword>
<dbReference type="HOGENOM" id="CLU_1593649_0_0_11"/>
<sequence>MKSSIKAVALTALAACSILAGTAQASAADTQSDVKPMKWVGPAVRSDEAPAGKVAHYEANPETGTITFLGFVPSEPEFSTLITEHNPAQSGDCVLAPTGVPYASFGFRGAGTLNGNWQNRKRITGGTEGCAGTYHAQSGGSNFNTPILAPGAFIDFTAAAVFTQIRI</sequence>
<reference evidence="3 5" key="3">
    <citation type="submission" date="2017-09" db="EMBL/GenBank/DDBJ databases">
        <title>Streptomyces genome completion.</title>
        <authorList>
            <person name="Lee N."/>
            <person name="Cho B.-K."/>
        </authorList>
    </citation>
    <scope>NUCLEOTIDE SEQUENCE [LARGE SCALE GENOMIC DNA]</scope>
    <source>
        <strain evidence="3 5">ATCC 14899</strain>
    </source>
</reference>
<dbReference type="EMBL" id="CP023747">
    <property type="protein sequence ID" value="QEV41723.1"/>
    <property type="molecule type" value="Genomic_DNA"/>
</dbReference>
<keyword evidence="1" id="KW-0732">Signal</keyword>
<evidence type="ECO:0000313" key="4">
    <source>
        <dbReference type="Proteomes" id="UP000031526"/>
    </source>
</evidence>
<dbReference type="OrthoDB" id="9954183at2"/>
<gene>
    <name evidence="3" type="ORF">CP978_27040</name>
    <name evidence="2" type="ORF">SNOD_26745</name>
</gene>